<dbReference type="RefSeq" id="WP_136966500.1">
    <property type="nucleotide sequence ID" value="NZ_JARZHI010000017.1"/>
</dbReference>
<comment type="caution">
    <text evidence="2">The sequence shown here is derived from an EMBL/GenBank/DDBJ whole genome shotgun (WGS) entry which is preliminary data.</text>
</comment>
<proteinExistence type="predicted"/>
<evidence type="ECO:0000313" key="2">
    <source>
        <dbReference type="EMBL" id="MDI1431930.1"/>
    </source>
</evidence>
<evidence type="ECO:0000313" key="3">
    <source>
        <dbReference type="Proteomes" id="UP001160301"/>
    </source>
</evidence>
<reference evidence="2 3" key="1">
    <citation type="submission" date="2023-04" db="EMBL/GenBank/DDBJ databases">
        <title>The genome sequence of Polyangium sorediatum DSM14670.</title>
        <authorList>
            <person name="Zhang X."/>
        </authorList>
    </citation>
    <scope>NUCLEOTIDE SEQUENCE [LARGE SCALE GENOMIC DNA]</scope>
    <source>
        <strain evidence="2 3">DSM 14670</strain>
    </source>
</reference>
<dbReference type="EMBL" id="JARZHI010000017">
    <property type="protein sequence ID" value="MDI1431930.1"/>
    <property type="molecule type" value="Genomic_DNA"/>
</dbReference>
<accession>A0ABT6NUY3</accession>
<organism evidence="2 3">
    <name type="scientific">Polyangium sorediatum</name>
    <dbReference type="NCBI Taxonomy" id="889274"/>
    <lineage>
        <taxon>Bacteria</taxon>
        <taxon>Pseudomonadati</taxon>
        <taxon>Myxococcota</taxon>
        <taxon>Polyangia</taxon>
        <taxon>Polyangiales</taxon>
        <taxon>Polyangiaceae</taxon>
        <taxon>Polyangium</taxon>
    </lineage>
</organism>
<sequence>MNPFPLGGYARTSRAAPPNPPGGALSRIAAAALVLGACAREGQPQPTEGDPQAPAKATPSAVTATSVTPAASAAPRPAPKELDVEADPVRRELLHAPIKSVALVGWSRPGMFGVTLERRDPPRLAPALLLLALAEHPVAYRGSLAFERLARALGMRVVPAAVLRRIGTGELGALFAGQRDLRDYLSLHAAVQNDGTVDALMFAPGRGDGPGAWALPAGHNVTLDHSLEAETWARWAAAPDPLPGERTALLADYVETLVLDYLTGHVLRRAVHFDDVAGEIHLTDNAAAFPSKVDPRALDVLLSRLRPVARFPRGLQQALLALDRDHARDLLASGPFETWLVSPRTLVDLDERRKSLLTLISARVAERGEPAVLSL</sequence>
<gene>
    <name evidence="2" type="ORF">QHF89_20705</name>
</gene>
<dbReference type="Proteomes" id="UP001160301">
    <property type="component" value="Unassembled WGS sequence"/>
</dbReference>
<feature type="region of interest" description="Disordered" evidence="1">
    <location>
        <begin position="39"/>
        <end position="82"/>
    </location>
</feature>
<evidence type="ECO:0000256" key="1">
    <source>
        <dbReference type="SAM" id="MobiDB-lite"/>
    </source>
</evidence>
<keyword evidence="3" id="KW-1185">Reference proteome</keyword>
<feature type="compositionally biased region" description="Low complexity" evidence="1">
    <location>
        <begin position="53"/>
        <end position="75"/>
    </location>
</feature>
<evidence type="ECO:0008006" key="4">
    <source>
        <dbReference type="Google" id="ProtNLM"/>
    </source>
</evidence>
<protein>
    <recommendedName>
        <fullName evidence="4">Lipoprotein</fullName>
    </recommendedName>
</protein>
<feature type="region of interest" description="Disordered" evidence="1">
    <location>
        <begin position="1"/>
        <end position="25"/>
    </location>
</feature>
<name>A0ABT6NUY3_9BACT</name>